<sequence length="82" mass="8457">MKKIVALFLILLLPIALSFTFGCSKKEEVPVATEEEAPGAVQAPAEEPGMPATEEAAPEGTAKPAEEAAKPAETPAAPAEKK</sequence>
<proteinExistence type="predicted"/>
<dbReference type="PROSITE" id="PS51257">
    <property type="entry name" value="PROKAR_LIPOPROTEIN"/>
    <property type="match status" value="1"/>
</dbReference>
<name>A0A1F7RN86_9BACT</name>
<dbReference type="EMBL" id="MGDE01000245">
    <property type="protein sequence ID" value="OGL42993.1"/>
    <property type="molecule type" value="Genomic_DNA"/>
</dbReference>
<reference evidence="2 3" key="1">
    <citation type="journal article" date="2016" name="Nat. Commun.">
        <title>Thousands of microbial genomes shed light on interconnected biogeochemical processes in an aquifer system.</title>
        <authorList>
            <person name="Anantharaman K."/>
            <person name="Brown C.T."/>
            <person name="Hug L.A."/>
            <person name="Sharon I."/>
            <person name="Castelle C.J."/>
            <person name="Probst A.J."/>
            <person name="Thomas B.C."/>
            <person name="Singh A."/>
            <person name="Wilkins M.J."/>
            <person name="Karaoz U."/>
            <person name="Brodie E.L."/>
            <person name="Williams K.H."/>
            <person name="Hubbard S.S."/>
            <person name="Banfield J.F."/>
        </authorList>
    </citation>
    <scope>NUCLEOTIDE SEQUENCE [LARGE SCALE GENOMIC DNA]</scope>
</reference>
<accession>A0A1F7RN86</accession>
<evidence type="ECO:0000313" key="2">
    <source>
        <dbReference type="EMBL" id="OGL42993.1"/>
    </source>
</evidence>
<organism evidence="2 3">
    <name type="scientific">Candidatus Schekmanbacteria bacterium RBG_16_38_10</name>
    <dbReference type="NCBI Taxonomy" id="1817879"/>
    <lineage>
        <taxon>Bacteria</taxon>
        <taxon>Candidatus Schekmaniibacteriota</taxon>
    </lineage>
</organism>
<dbReference type="Proteomes" id="UP000178797">
    <property type="component" value="Unassembled WGS sequence"/>
</dbReference>
<feature type="region of interest" description="Disordered" evidence="1">
    <location>
        <begin position="27"/>
        <end position="82"/>
    </location>
</feature>
<protein>
    <submittedName>
        <fullName evidence="2">Uncharacterized protein</fullName>
    </submittedName>
</protein>
<feature type="compositionally biased region" description="Low complexity" evidence="1">
    <location>
        <begin position="43"/>
        <end position="63"/>
    </location>
</feature>
<comment type="caution">
    <text evidence="2">The sequence shown here is derived from an EMBL/GenBank/DDBJ whole genome shotgun (WGS) entry which is preliminary data.</text>
</comment>
<dbReference type="AlphaFoldDB" id="A0A1F7RN86"/>
<evidence type="ECO:0000256" key="1">
    <source>
        <dbReference type="SAM" id="MobiDB-lite"/>
    </source>
</evidence>
<feature type="compositionally biased region" description="Low complexity" evidence="1">
    <location>
        <begin position="71"/>
        <end position="82"/>
    </location>
</feature>
<evidence type="ECO:0000313" key="3">
    <source>
        <dbReference type="Proteomes" id="UP000178797"/>
    </source>
</evidence>
<gene>
    <name evidence="2" type="ORF">A2W05_11395</name>
</gene>